<dbReference type="NCBIfam" id="TIGR01596">
    <property type="entry name" value="cas3_HD"/>
    <property type="match status" value="1"/>
</dbReference>
<dbReference type="AlphaFoldDB" id="A0A9X3YBF8"/>
<keyword evidence="5" id="KW-0547">Nucleotide-binding</keyword>
<dbReference type="GO" id="GO:0046872">
    <property type="term" value="F:metal ion binding"/>
    <property type="evidence" value="ECO:0007669"/>
    <property type="project" value="UniProtKB-KW"/>
</dbReference>
<evidence type="ECO:0000256" key="4">
    <source>
        <dbReference type="ARBA" id="ARBA00022723"/>
    </source>
</evidence>
<name>A0A9X3YBF8_9ENTR</name>
<dbReference type="Pfam" id="PF18019">
    <property type="entry name" value="Cas3_HD"/>
    <property type="match status" value="1"/>
</dbReference>
<keyword evidence="3" id="KW-0540">Nuclease</keyword>
<dbReference type="InterPro" id="IPR006483">
    <property type="entry name" value="CRISPR-assoc_Cas3_HD"/>
</dbReference>
<organism evidence="11 12">
    <name type="scientific">Leclercia adecarboxylata</name>
    <dbReference type="NCBI Taxonomy" id="83655"/>
    <lineage>
        <taxon>Bacteria</taxon>
        <taxon>Pseudomonadati</taxon>
        <taxon>Pseudomonadota</taxon>
        <taxon>Gammaproteobacteria</taxon>
        <taxon>Enterobacterales</taxon>
        <taxon>Enterobacteriaceae</taxon>
        <taxon>Leclercia</taxon>
    </lineage>
</organism>
<protein>
    <submittedName>
        <fullName evidence="11">CRISPR-associated helicase Cas3</fullName>
    </submittedName>
</protein>
<dbReference type="PANTHER" id="PTHR47963">
    <property type="entry name" value="DEAD-BOX ATP-DEPENDENT RNA HELICASE 47, MITOCHONDRIAL"/>
    <property type="match status" value="1"/>
</dbReference>
<evidence type="ECO:0000259" key="10">
    <source>
        <dbReference type="PROSITE" id="PS51643"/>
    </source>
</evidence>
<keyword evidence="8" id="KW-0067">ATP-binding</keyword>
<dbReference type="GO" id="GO:0003724">
    <property type="term" value="F:RNA helicase activity"/>
    <property type="evidence" value="ECO:0007669"/>
    <property type="project" value="TreeGrafter"/>
</dbReference>
<feature type="domain" description="HD Cas3-type" evidence="10">
    <location>
        <begin position="17"/>
        <end position="216"/>
    </location>
</feature>
<evidence type="ECO:0000256" key="5">
    <source>
        <dbReference type="ARBA" id="ARBA00022741"/>
    </source>
</evidence>
<dbReference type="Proteomes" id="UP001149314">
    <property type="component" value="Unassembled WGS sequence"/>
</dbReference>
<dbReference type="GO" id="GO:0005524">
    <property type="term" value="F:ATP binding"/>
    <property type="evidence" value="ECO:0007669"/>
    <property type="project" value="UniProtKB-KW"/>
</dbReference>
<dbReference type="Gene3D" id="3.40.50.300">
    <property type="entry name" value="P-loop containing nucleotide triphosphate hydrolases"/>
    <property type="match status" value="2"/>
</dbReference>
<sequence length="892" mass="100905">MTIFNYWGKSAGGATDGGDAYHLLCWHSLDVAAVGYWMVKNNIYRLDSYLHELGLENTEQAAQFFAWLLCWHDIGKFSHSFQQLFRHPHLSCPNEASRHYENISHATLGYWLWNHYLNDYPDLLPPSTLPTRKLKRAIAMWMPLTTGHHGRPPESLQEVNNFHQQDKETARDFLLAIKPLFPLVAIPEYWDDDDGIERVNHLSWFLSAAAVLADWTGSSTRYFPRIAEQMPVTQYWELAKNKAKEAVSVFPPSADIAPFSGITTLFPFIQHPTPLQQKALELDVNCDGAQLFILEDVTGAGKTEAALILTHRLMAAGKAQGFYFGLPTMATANAMFDRMAASWLALYQPDSRPSLVLAHSARGLMDRFNQSIWSGELAGSEEADDSQPFSQGCAAWFADSNKKALLAEVGVGTLDQAMMAVMPFKHSNLRMLGLSQKILLADEIHAYDHYMSRILEGLIEKQARDGNPTILLSATLSQQQRERLIAAFAKGAKCGAEAPLLGYDDYPWLTQVTRSEVVSLHVATRKEVERSVNVGWMYDEQACIERIGHAVLHGKCIAWIRNSVDDAIRISRQLVSQGIVAPENLTLFHSRFAFYDRQRIESQTLALFGKQSAAQRRGKVIIATQVIEQSLDIDLDEMISDLAPVDLLIQRAGRLQRHIRDRDGRIKTTGQDERERPELLILAPEWDDAPRENWLSSVMGNSAYVYPDHGRLWLTQRVLRQQGEIRMPQSARRLIEAVYGEDVEIPEGFAKTEQLQEGKFYCDRAFARQNLINFAPGYSPESSDLLPEKLTTRLAEESITLWLARIIDGLVMPYAAGENAWEMSALRVREGWWQKHKDEFERLEGEVLRKWCMEQHQNREFAVVIVVSEVAGCGYSASEGLIGNMEVNPISK</sequence>
<dbReference type="GO" id="GO:0016787">
    <property type="term" value="F:hydrolase activity"/>
    <property type="evidence" value="ECO:0007669"/>
    <property type="project" value="UniProtKB-KW"/>
</dbReference>
<gene>
    <name evidence="11" type="primary">cas3</name>
    <name evidence="11" type="ORF">OEZ79_16270</name>
</gene>
<dbReference type="CDD" id="cd09641">
    <property type="entry name" value="Cas3''_I"/>
    <property type="match status" value="1"/>
</dbReference>
<evidence type="ECO:0000256" key="9">
    <source>
        <dbReference type="ARBA" id="ARBA00023118"/>
    </source>
</evidence>
<comment type="similarity">
    <text evidence="1">In the N-terminal section; belongs to the CRISPR-associated nuclease Cas3-HD family.</text>
</comment>
<reference evidence="11" key="1">
    <citation type="journal article" date="2023" name="Genes Genomics">
        <title>Genomic insights of Leclercia adecarboxylata strains linked to an outbreak in public hospitals in Mexico.</title>
        <authorList>
            <person name="Barrios-Villa E."/>
            <person name="Pacheco-Flores B."/>
            <person name="Lozano-Zarain P."/>
            <person name="Del Campo-Ortega R."/>
            <person name="de Jesus Ascencio-Montiel I."/>
            <person name="Gonzalez-Leon M."/>
            <person name="Camorlinga-Ponce M."/>
            <person name="Gaytan Cervantes F.J."/>
            <person name="Gonzalez Torres C."/>
            <person name="Aguilar E."/>
            <person name="Gonzalez Ibarra J."/>
            <person name="Torres Lopez F.J."/>
            <person name="Rosas-Vargas H."/>
            <person name="Gonzalez-Bonilla C.R."/>
            <person name="Del Carmen Rocha-Gracia R."/>
        </authorList>
    </citation>
    <scope>NUCLEOTIDE SEQUENCE</scope>
    <source>
        <strain evidence="11">Lac40</strain>
    </source>
</reference>
<evidence type="ECO:0000313" key="11">
    <source>
        <dbReference type="EMBL" id="MDC6639798.1"/>
    </source>
</evidence>
<keyword evidence="7" id="KW-0347">Helicase</keyword>
<keyword evidence="9" id="KW-0051">Antiviral defense</keyword>
<dbReference type="Gene3D" id="1.10.3210.30">
    <property type="match status" value="1"/>
</dbReference>
<comment type="caution">
    <text evidence="11">The sequence shown here is derived from an EMBL/GenBank/DDBJ whole genome shotgun (WGS) entry which is preliminary data.</text>
</comment>
<dbReference type="SUPFAM" id="SSF52540">
    <property type="entry name" value="P-loop containing nucleoside triphosphate hydrolases"/>
    <property type="match status" value="1"/>
</dbReference>
<keyword evidence="4" id="KW-0479">Metal-binding</keyword>
<dbReference type="Pfam" id="PF22590">
    <property type="entry name" value="Cas3-like_C_2"/>
    <property type="match status" value="1"/>
</dbReference>
<evidence type="ECO:0000256" key="3">
    <source>
        <dbReference type="ARBA" id="ARBA00022722"/>
    </source>
</evidence>
<evidence type="ECO:0000313" key="12">
    <source>
        <dbReference type="Proteomes" id="UP001149314"/>
    </source>
</evidence>
<proteinExistence type="inferred from homology"/>
<dbReference type="GO" id="GO:0004518">
    <property type="term" value="F:nuclease activity"/>
    <property type="evidence" value="ECO:0007669"/>
    <property type="project" value="UniProtKB-KW"/>
</dbReference>
<dbReference type="EMBL" id="JAOURS010000018">
    <property type="protein sequence ID" value="MDC6639798.1"/>
    <property type="molecule type" value="Genomic_DNA"/>
</dbReference>
<comment type="similarity">
    <text evidence="2">In the central section; belongs to the CRISPR-associated helicase Cas3 family.</text>
</comment>
<evidence type="ECO:0000256" key="2">
    <source>
        <dbReference type="ARBA" id="ARBA00009046"/>
    </source>
</evidence>
<dbReference type="NCBIfam" id="TIGR01587">
    <property type="entry name" value="cas3_core"/>
    <property type="match status" value="1"/>
</dbReference>
<dbReference type="InterPro" id="IPR027417">
    <property type="entry name" value="P-loop_NTPase"/>
</dbReference>
<dbReference type="GO" id="GO:0003723">
    <property type="term" value="F:RNA binding"/>
    <property type="evidence" value="ECO:0007669"/>
    <property type="project" value="TreeGrafter"/>
</dbReference>
<dbReference type="InterPro" id="IPR038257">
    <property type="entry name" value="CRISPR-assoc_Cas3_HD_sf"/>
</dbReference>
<dbReference type="InterPro" id="IPR006474">
    <property type="entry name" value="Helicase_Cas3_CRISPR-ass_core"/>
</dbReference>
<evidence type="ECO:0000256" key="8">
    <source>
        <dbReference type="ARBA" id="ARBA00022840"/>
    </source>
</evidence>
<dbReference type="GO" id="GO:0051607">
    <property type="term" value="P:defense response to virus"/>
    <property type="evidence" value="ECO:0007669"/>
    <property type="project" value="UniProtKB-KW"/>
</dbReference>
<dbReference type="RefSeq" id="WP_191152247.1">
    <property type="nucleotide sequence ID" value="NZ_CP060824.1"/>
</dbReference>
<evidence type="ECO:0000256" key="6">
    <source>
        <dbReference type="ARBA" id="ARBA00022801"/>
    </source>
</evidence>
<keyword evidence="6" id="KW-0378">Hydrolase</keyword>
<dbReference type="PROSITE" id="PS51643">
    <property type="entry name" value="HD_CAS3"/>
    <property type="match status" value="1"/>
</dbReference>
<dbReference type="PANTHER" id="PTHR47963:SF9">
    <property type="entry name" value="CRISPR-ASSOCIATED ENDONUCLEASE_HELICASE CAS3"/>
    <property type="match status" value="1"/>
</dbReference>
<evidence type="ECO:0000256" key="7">
    <source>
        <dbReference type="ARBA" id="ARBA00022806"/>
    </source>
</evidence>
<accession>A0A9X3YBF8</accession>
<dbReference type="InterPro" id="IPR050547">
    <property type="entry name" value="DEAD_box_RNA_helicases"/>
</dbReference>
<dbReference type="InterPro" id="IPR054712">
    <property type="entry name" value="Cas3-like_dom"/>
</dbReference>
<evidence type="ECO:0000256" key="1">
    <source>
        <dbReference type="ARBA" id="ARBA00006847"/>
    </source>
</evidence>